<dbReference type="Proteomes" id="UP001295684">
    <property type="component" value="Unassembled WGS sequence"/>
</dbReference>
<keyword evidence="2" id="KW-1185">Reference proteome</keyword>
<gene>
    <name evidence="1" type="ORF">ECRASSUSDP1_LOCUS9916</name>
</gene>
<organism evidence="1 2">
    <name type="scientific">Euplotes crassus</name>
    <dbReference type="NCBI Taxonomy" id="5936"/>
    <lineage>
        <taxon>Eukaryota</taxon>
        <taxon>Sar</taxon>
        <taxon>Alveolata</taxon>
        <taxon>Ciliophora</taxon>
        <taxon>Intramacronucleata</taxon>
        <taxon>Spirotrichea</taxon>
        <taxon>Hypotrichia</taxon>
        <taxon>Euplotida</taxon>
        <taxon>Euplotidae</taxon>
        <taxon>Moneuplotes</taxon>
    </lineage>
</organism>
<dbReference type="Gene3D" id="3.80.10.10">
    <property type="entry name" value="Ribonuclease Inhibitor"/>
    <property type="match status" value="2"/>
</dbReference>
<reference evidence="1" key="1">
    <citation type="submission" date="2023-07" db="EMBL/GenBank/DDBJ databases">
        <authorList>
            <consortium name="AG Swart"/>
            <person name="Singh M."/>
            <person name="Singh A."/>
            <person name="Seah K."/>
            <person name="Emmerich C."/>
        </authorList>
    </citation>
    <scope>NUCLEOTIDE SEQUENCE</scope>
    <source>
        <strain evidence="1">DP1</strain>
    </source>
</reference>
<protein>
    <submittedName>
        <fullName evidence="1">Uncharacterized protein</fullName>
    </submittedName>
</protein>
<comment type="caution">
    <text evidence="1">The sequence shown here is derived from an EMBL/GenBank/DDBJ whole genome shotgun (WGS) entry which is preliminary data.</text>
</comment>
<sequence>MSDTESEGNKMHEKGLASKIIKAKKKKKQVFMENSVPTLVELAIDVVADNITLYPDLNGVYVEHIKENIIQQCSRDIPVKVAARNIDYEFYWEDCCDAKIPNCKRENHGNSYKQMFIEKYLEDLLENYKQDPNAKETSDMEKDENLKNLIQEISACRYDCFSLNITQLLSHLDMSIVFDNLPNLSYLSLTYGAKHVGMEYDRQRFGMKMQDARIFSECLRKSHSLVKLALPCNLIDDELINILFKGLMINKTISQLDLSHNRIGNTGAMKIAKFLAHTQILTHLDLGDNSISYQGSRFLSQGIANNNSLRVLSLYLNEIDDKGGMKFCQELKGNNKTLLELNLRGNSLQGEFARALAELILDTNLTKIDISCNLIKNKKDAIAILDSLKDNPNIIEFDIRNNKIKDVDVEEEISDVVFQNFINLDKSVKINIHSKEDGKA</sequence>
<dbReference type="InterPro" id="IPR032675">
    <property type="entry name" value="LRR_dom_sf"/>
</dbReference>
<accession>A0AAD1XBX7</accession>
<dbReference type="PANTHER" id="PTHR24114:SF2">
    <property type="entry name" value="F-BOX DOMAIN-CONTAINING PROTEIN-RELATED"/>
    <property type="match status" value="1"/>
</dbReference>
<dbReference type="EMBL" id="CAMPGE010009757">
    <property type="protein sequence ID" value="CAI2368620.1"/>
    <property type="molecule type" value="Genomic_DNA"/>
</dbReference>
<proteinExistence type="predicted"/>
<evidence type="ECO:0000313" key="2">
    <source>
        <dbReference type="Proteomes" id="UP001295684"/>
    </source>
</evidence>
<dbReference type="SMART" id="SM00368">
    <property type="entry name" value="LRR_RI"/>
    <property type="match status" value="4"/>
</dbReference>
<dbReference type="SUPFAM" id="SSF52047">
    <property type="entry name" value="RNI-like"/>
    <property type="match status" value="1"/>
</dbReference>
<dbReference type="PANTHER" id="PTHR24114">
    <property type="entry name" value="LEUCINE RICH REPEAT FAMILY PROTEIN"/>
    <property type="match status" value="1"/>
</dbReference>
<dbReference type="InterPro" id="IPR001611">
    <property type="entry name" value="Leu-rich_rpt"/>
</dbReference>
<dbReference type="AlphaFoldDB" id="A0AAD1XBX7"/>
<evidence type="ECO:0000313" key="1">
    <source>
        <dbReference type="EMBL" id="CAI2368620.1"/>
    </source>
</evidence>
<name>A0AAD1XBX7_EUPCR</name>
<dbReference type="InterPro" id="IPR052394">
    <property type="entry name" value="LRR-containing"/>
</dbReference>
<dbReference type="Pfam" id="PF13516">
    <property type="entry name" value="LRR_6"/>
    <property type="match status" value="4"/>
</dbReference>